<dbReference type="EMBL" id="WNJQ01000016">
    <property type="protein sequence ID" value="MBC9826300.1"/>
    <property type="molecule type" value="Genomic_DNA"/>
</dbReference>
<dbReference type="RefSeq" id="WP_023178100.1">
    <property type="nucleotide sequence ID" value="NZ_WNJQ01000016.1"/>
</dbReference>
<accession>A0ABR7TG25</accession>
<evidence type="ECO:0008006" key="3">
    <source>
        <dbReference type="Google" id="ProtNLM"/>
    </source>
</evidence>
<evidence type="ECO:0000313" key="1">
    <source>
        <dbReference type="EMBL" id="MBC9826300.1"/>
    </source>
</evidence>
<gene>
    <name evidence="1" type="ORF">GLO26_10945</name>
</gene>
<protein>
    <recommendedName>
        <fullName evidence="3">DUF4825 domain-containing protein</fullName>
    </recommendedName>
</protein>
<organism evidence="1 2">
    <name type="scientific">Carnobacterium inhibens</name>
    <dbReference type="NCBI Taxonomy" id="147709"/>
    <lineage>
        <taxon>Bacteria</taxon>
        <taxon>Bacillati</taxon>
        <taxon>Bacillota</taxon>
        <taxon>Bacilli</taxon>
        <taxon>Lactobacillales</taxon>
        <taxon>Carnobacteriaceae</taxon>
        <taxon>Carnobacterium</taxon>
    </lineage>
</organism>
<reference evidence="1 2" key="1">
    <citation type="journal article" date="2020" name="Microorganisms">
        <title>New Insight into Antimicrobial Compounds from Food and Marine-Sourced Carnobacterium Species through Phenotype and Genome Analyses.</title>
        <authorList>
            <person name="Begrem S."/>
            <person name="Ivaniuk F."/>
            <person name="Gigout-Chevalier F."/>
            <person name="Kolypczuk L."/>
            <person name="Bonnetot S."/>
            <person name="Leroi F."/>
            <person name="Grovel O."/>
            <person name="Delbarre-Ladrat C."/>
            <person name="Passerini D."/>
        </authorList>
    </citation>
    <scope>NUCLEOTIDE SEQUENCE [LARGE SCALE GENOMIC DNA]</scope>
    <source>
        <strain evidence="1 2">MIP2551</strain>
    </source>
</reference>
<proteinExistence type="predicted"/>
<keyword evidence="2" id="KW-1185">Reference proteome</keyword>
<comment type="caution">
    <text evidence="1">The sequence shown here is derived from an EMBL/GenBank/DDBJ whole genome shotgun (WGS) entry which is preliminary data.</text>
</comment>
<dbReference type="Proteomes" id="UP000638836">
    <property type="component" value="Unassembled WGS sequence"/>
</dbReference>
<evidence type="ECO:0000313" key="2">
    <source>
        <dbReference type="Proteomes" id="UP000638836"/>
    </source>
</evidence>
<name>A0ABR7TG25_9LACT</name>
<sequence>MTKKSLLSVVFLLVILLPFILIFGREFLSTNPDNRYRASGTSSTAHEIRIDDYYSVQSMSASFSVLQYDNEEIHIEFADSIVKLNWNNDYIIASSKKDDLDVYSDVYYLIVIRDTREVVEYDSLEQFSKEMKAKNINLELERKVAFDWY</sequence>